<evidence type="ECO:0000313" key="1">
    <source>
        <dbReference type="EMBL" id="KKK75471.1"/>
    </source>
</evidence>
<reference evidence="1" key="1">
    <citation type="journal article" date="2015" name="Nature">
        <title>Complex archaea that bridge the gap between prokaryotes and eukaryotes.</title>
        <authorList>
            <person name="Spang A."/>
            <person name="Saw J.H."/>
            <person name="Jorgensen S.L."/>
            <person name="Zaremba-Niedzwiedzka K."/>
            <person name="Martijn J."/>
            <person name="Lind A.E."/>
            <person name="van Eijk R."/>
            <person name="Schleper C."/>
            <person name="Guy L."/>
            <person name="Ettema T.J."/>
        </authorList>
    </citation>
    <scope>NUCLEOTIDE SEQUENCE</scope>
</reference>
<gene>
    <name evidence="1" type="ORF">LCGC14_2873370</name>
</gene>
<dbReference type="AlphaFoldDB" id="A0A0F9ATH3"/>
<protein>
    <submittedName>
        <fullName evidence="1">Uncharacterized protein</fullName>
    </submittedName>
</protein>
<proteinExistence type="predicted"/>
<name>A0A0F9ATH3_9ZZZZ</name>
<organism evidence="1">
    <name type="scientific">marine sediment metagenome</name>
    <dbReference type="NCBI Taxonomy" id="412755"/>
    <lineage>
        <taxon>unclassified sequences</taxon>
        <taxon>metagenomes</taxon>
        <taxon>ecological metagenomes</taxon>
    </lineage>
</organism>
<comment type="caution">
    <text evidence="1">The sequence shown here is derived from an EMBL/GenBank/DDBJ whole genome shotgun (WGS) entry which is preliminary data.</text>
</comment>
<sequence length="233" mass="23682">MDTKTEKLLIALARLIADNTGTSASSTDLIAAVADVELSVDENKAQVDLVTVAINQLITQSFGGDGWDIAGGITTETLTIAGGSGTLGIDITSGSHALISYDEAWDTGVEVTIDNWVVTNAALMLAAHGITATKASTSTILLTGSVRAGIWTFADGGATMTATSGGQSTASNTATGPYSVIEVIADAVFDHLGTVQVIGDELPFGHPATAGTKIVGNFTSVKLVSGVALCYLF</sequence>
<accession>A0A0F9ATH3</accession>
<dbReference type="EMBL" id="LAZR01055848">
    <property type="protein sequence ID" value="KKK75471.1"/>
    <property type="molecule type" value="Genomic_DNA"/>
</dbReference>